<comment type="caution">
    <text evidence="1">The sequence shown here is derived from an EMBL/GenBank/DDBJ whole genome shotgun (WGS) entry which is preliminary data.</text>
</comment>
<dbReference type="AlphaFoldDB" id="A0A550I310"/>
<dbReference type="EMBL" id="VHSF01000002">
    <property type="protein sequence ID" value="TRO65367.1"/>
    <property type="molecule type" value="Genomic_DNA"/>
</dbReference>
<dbReference type="Proteomes" id="UP000315131">
    <property type="component" value="Unassembled WGS sequence"/>
</dbReference>
<name>A0A550I310_9FLAO</name>
<organism evidence="1 2">
    <name type="scientific">Christiangramia sabulilitoris</name>
    <dbReference type="NCBI Taxonomy" id="2583991"/>
    <lineage>
        <taxon>Bacteria</taxon>
        <taxon>Pseudomonadati</taxon>
        <taxon>Bacteroidota</taxon>
        <taxon>Flavobacteriia</taxon>
        <taxon>Flavobacteriales</taxon>
        <taxon>Flavobacteriaceae</taxon>
        <taxon>Christiangramia</taxon>
    </lineage>
</organism>
<reference evidence="1 2" key="1">
    <citation type="submission" date="2019-06" db="EMBL/GenBank/DDBJ databases">
        <title>Gramella sabulilitoris sp. nov., isolated from a marine sand.</title>
        <authorList>
            <person name="Yoon J.-H."/>
        </authorList>
    </citation>
    <scope>NUCLEOTIDE SEQUENCE [LARGE SCALE GENOMIC DNA]</scope>
    <source>
        <strain evidence="1 2">HSMS-1</strain>
    </source>
</reference>
<evidence type="ECO:0000313" key="1">
    <source>
        <dbReference type="EMBL" id="TRO65367.1"/>
    </source>
</evidence>
<sequence length="63" mass="7118">MKNVLYIIWALGILYACSTDGLFEEIQVAGIDQKTTGDGNNVFSESEFNRDQCQDIHVYAIMK</sequence>
<protein>
    <submittedName>
        <fullName evidence="1">Uncharacterized protein</fullName>
    </submittedName>
</protein>
<evidence type="ECO:0000313" key="2">
    <source>
        <dbReference type="Proteomes" id="UP000315131"/>
    </source>
</evidence>
<gene>
    <name evidence="1" type="ORF">FGM01_08135</name>
</gene>
<proteinExistence type="predicted"/>
<dbReference type="RefSeq" id="WP_143410686.1">
    <property type="nucleotide sequence ID" value="NZ_VHSF01000002.1"/>
</dbReference>
<accession>A0A550I310</accession>
<keyword evidence="2" id="KW-1185">Reference proteome</keyword>
<dbReference type="PROSITE" id="PS51257">
    <property type="entry name" value="PROKAR_LIPOPROTEIN"/>
    <property type="match status" value="1"/>
</dbReference>